<dbReference type="EMBL" id="CP119963">
    <property type="protein sequence ID" value="WFD40183.1"/>
    <property type="molecule type" value="Genomic_DNA"/>
</dbReference>
<evidence type="ECO:0000313" key="8">
    <source>
        <dbReference type="EMBL" id="WFD40183.1"/>
    </source>
</evidence>
<dbReference type="GO" id="GO:0003951">
    <property type="term" value="F:NAD+ kinase activity"/>
    <property type="evidence" value="ECO:0007669"/>
    <property type="project" value="InterPro"/>
</dbReference>
<keyword evidence="2 8" id="KW-0808">Transferase</keyword>
<evidence type="ECO:0000256" key="2">
    <source>
        <dbReference type="ARBA" id="ARBA00022679"/>
    </source>
</evidence>
<evidence type="ECO:0000256" key="4">
    <source>
        <dbReference type="ARBA" id="ARBA00022777"/>
    </source>
</evidence>
<reference evidence="8" key="1">
    <citation type="submission" date="2023-03" db="EMBL/GenBank/DDBJ databases">
        <title>Mating type loci evolution in Malassezia.</title>
        <authorList>
            <person name="Coelho M.A."/>
        </authorList>
    </citation>
    <scope>NUCLEOTIDE SEQUENCE</scope>
    <source>
        <strain evidence="8">CBS 9431</strain>
    </source>
</reference>
<dbReference type="InterPro" id="IPR017437">
    <property type="entry name" value="ATP-NAD_kinase_PpnK-typ_C"/>
</dbReference>
<dbReference type="GO" id="GO:0005524">
    <property type="term" value="F:ATP binding"/>
    <property type="evidence" value="ECO:0007669"/>
    <property type="project" value="UniProtKB-KW"/>
</dbReference>
<evidence type="ECO:0000313" key="9">
    <source>
        <dbReference type="Proteomes" id="UP001217754"/>
    </source>
</evidence>
<organism evidence="8 9">
    <name type="scientific">Malassezia japonica</name>
    <dbReference type="NCBI Taxonomy" id="223818"/>
    <lineage>
        <taxon>Eukaryota</taxon>
        <taxon>Fungi</taxon>
        <taxon>Dikarya</taxon>
        <taxon>Basidiomycota</taxon>
        <taxon>Ustilaginomycotina</taxon>
        <taxon>Malasseziomycetes</taxon>
        <taxon>Malasseziales</taxon>
        <taxon>Malasseziaceae</taxon>
        <taxon>Malassezia</taxon>
    </lineage>
</organism>
<comment type="similarity">
    <text evidence="1">Belongs to the NAD kinase family.</text>
</comment>
<proteinExistence type="inferred from homology"/>
<dbReference type="InterPro" id="IPR017438">
    <property type="entry name" value="ATP-NAD_kinase_N"/>
</dbReference>
<gene>
    <name evidence="8" type="primary">POS5</name>
    <name evidence="8" type="ORF">MJAP1_003169</name>
</gene>
<name>A0AAF0JB65_9BASI</name>
<evidence type="ECO:0000256" key="1">
    <source>
        <dbReference type="ARBA" id="ARBA00010995"/>
    </source>
</evidence>
<dbReference type="FunFam" id="2.60.200.30:FF:000009">
    <property type="entry name" value="Poly(P)/ATP NAD kinase"/>
    <property type="match status" value="1"/>
</dbReference>
<keyword evidence="9" id="KW-1185">Reference proteome</keyword>
<sequence length="412" mass="45609">MAELWNGKAIGVTAAQASGHAPLSDTPPISSIAMPRGSTYGGEHAFRWTEAPRNVLIVKKLNDDKVTESFHAVVDHFQKHYPHVNIMVEEHVYERISEQHPYLTPVCKDDRALLADKTDFVVTLGGDGSILHVSSLFDQSAVPPVLSFSLGTLGFLLPYDIHCFPAALDDVLHSRLTLLLRMRMSMTLWDDAPGQCLLLSDEQYCREVHFMNEVVLHRGREPHMTTMDAYVNGEHLTRTIADGLILSTPTGSTAYSLSAGGPIIHPSVSTMMLTPISPRSLSFRTILFPSDATIDIFVSPNSRSPAEVSVDGREVRTLTPSQSARVQLSPYPLPCINFAPEVAAERRCGTTPESAAPAVVRDDWVHDINTLLRFNASFLARDHDIPSVHCRSDHTYQRTLTEALSKHEKQEK</sequence>
<protein>
    <submittedName>
        <fullName evidence="8">NADH kinase</fullName>
        <ecNumber evidence="8">2.7.1.86</ecNumber>
    </submittedName>
</protein>
<dbReference type="EC" id="2.7.1.86" evidence="8"/>
<dbReference type="GO" id="GO:0006741">
    <property type="term" value="P:NADP+ biosynthetic process"/>
    <property type="evidence" value="ECO:0007669"/>
    <property type="project" value="InterPro"/>
</dbReference>
<evidence type="ECO:0000256" key="6">
    <source>
        <dbReference type="ARBA" id="ARBA00022857"/>
    </source>
</evidence>
<dbReference type="GO" id="GO:0042736">
    <property type="term" value="F:NADH kinase activity"/>
    <property type="evidence" value="ECO:0007669"/>
    <property type="project" value="UniProtKB-EC"/>
</dbReference>
<keyword evidence="6" id="KW-0521">NADP</keyword>
<dbReference type="Gene3D" id="2.60.200.30">
    <property type="entry name" value="Probable inorganic polyphosphate/atp-NAD kinase, domain 2"/>
    <property type="match status" value="1"/>
</dbReference>
<evidence type="ECO:0000256" key="7">
    <source>
        <dbReference type="ARBA" id="ARBA00023027"/>
    </source>
</evidence>
<dbReference type="Pfam" id="PF01513">
    <property type="entry name" value="NAD_kinase"/>
    <property type="match status" value="1"/>
</dbReference>
<evidence type="ECO:0000256" key="5">
    <source>
        <dbReference type="ARBA" id="ARBA00022840"/>
    </source>
</evidence>
<dbReference type="InterPro" id="IPR002504">
    <property type="entry name" value="NADK"/>
</dbReference>
<keyword evidence="3" id="KW-0547">Nucleotide-binding</keyword>
<dbReference type="RefSeq" id="XP_060123080.1">
    <property type="nucleotide sequence ID" value="XM_060267097.1"/>
</dbReference>
<dbReference type="Proteomes" id="UP001217754">
    <property type="component" value="Chromosome 6"/>
</dbReference>
<keyword evidence="4 8" id="KW-0418">Kinase</keyword>
<dbReference type="Gene3D" id="3.40.50.10330">
    <property type="entry name" value="Probable inorganic polyphosphate/atp-NAD kinase, domain 1"/>
    <property type="match status" value="1"/>
</dbReference>
<dbReference type="GO" id="GO:0019674">
    <property type="term" value="P:NAD+ metabolic process"/>
    <property type="evidence" value="ECO:0007669"/>
    <property type="project" value="InterPro"/>
</dbReference>
<dbReference type="GeneID" id="85226820"/>
<keyword evidence="7" id="KW-0520">NAD</keyword>
<accession>A0AAF0JB65</accession>
<dbReference type="Pfam" id="PF20143">
    <property type="entry name" value="NAD_kinase_C"/>
    <property type="match status" value="1"/>
</dbReference>
<dbReference type="InterPro" id="IPR016064">
    <property type="entry name" value="NAD/diacylglycerol_kinase_sf"/>
</dbReference>
<dbReference type="HAMAP" id="MF_00361">
    <property type="entry name" value="NAD_kinase"/>
    <property type="match status" value="1"/>
</dbReference>
<dbReference type="PANTHER" id="PTHR20275">
    <property type="entry name" value="NAD KINASE"/>
    <property type="match status" value="1"/>
</dbReference>
<dbReference type="PANTHER" id="PTHR20275:SF26">
    <property type="entry name" value="NADH KINASE POS5, MITOCHONDRIAL"/>
    <property type="match status" value="1"/>
</dbReference>
<dbReference type="AlphaFoldDB" id="A0AAF0JB65"/>
<keyword evidence="5" id="KW-0067">ATP-binding</keyword>
<dbReference type="SUPFAM" id="SSF111331">
    <property type="entry name" value="NAD kinase/diacylglycerol kinase-like"/>
    <property type="match status" value="1"/>
</dbReference>
<evidence type="ECO:0000256" key="3">
    <source>
        <dbReference type="ARBA" id="ARBA00022741"/>
    </source>
</evidence>